<dbReference type="AlphaFoldDB" id="V9I7T0"/>
<feature type="compositionally biased region" description="Low complexity" evidence="1">
    <location>
        <begin position="8"/>
        <end position="31"/>
    </location>
</feature>
<feature type="region of interest" description="Disordered" evidence="1">
    <location>
        <begin position="1"/>
        <end position="54"/>
    </location>
</feature>
<gene>
    <name evidence="2" type="ORF">ACCB00132.2</name>
</gene>
<organism evidence="2">
    <name type="scientific">Apis cerana</name>
    <name type="common">Indian honeybee</name>
    <dbReference type="NCBI Taxonomy" id="7461"/>
    <lineage>
        <taxon>Eukaryota</taxon>
        <taxon>Metazoa</taxon>
        <taxon>Ecdysozoa</taxon>
        <taxon>Arthropoda</taxon>
        <taxon>Hexapoda</taxon>
        <taxon>Insecta</taxon>
        <taxon>Pterygota</taxon>
        <taxon>Neoptera</taxon>
        <taxon>Endopterygota</taxon>
        <taxon>Hymenoptera</taxon>
        <taxon>Apocrita</taxon>
        <taxon>Aculeata</taxon>
        <taxon>Apoidea</taxon>
        <taxon>Anthophila</taxon>
        <taxon>Apidae</taxon>
        <taxon>Apis</taxon>
    </lineage>
</organism>
<feature type="compositionally biased region" description="Polar residues" evidence="1">
    <location>
        <begin position="32"/>
        <end position="54"/>
    </location>
</feature>
<proteinExistence type="evidence at transcript level"/>
<protein>
    <submittedName>
        <fullName evidence="2">Stromalin</fullName>
    </submittedName>
</protein>
<sequence>MDEVNMVSYPEHYSSESYSSPSTSQPQYQEQTGFENQSQFEQPMTPATPTNMRITRNTRARLRGMIQNILLYYIFN</sequence>
<dbReference type="EMBL" id="JR036376">
    <property type="protein sequence ID" value="AEY57115.1"/>
    <property type="molecule type" value="mRNA"/>
</dbReference>
<name>V9I7T0_APICE</name>
<reference evidence="2" key="1">
    <citation type="submission" date="2011-11" db="EMBL/GenBank/DDBJ databases">
        <title>Decoding the brain transcriptome of the Eastern honeybee (Apis cerana) based on pyrosequencing.</title>
        <authorList>
            <person name="Sun L."/>
            <person name="Zheng H."/>
            <person name="Wang Y."/>
            <person name="Xie X."/>
            <person name="Zhu Y."/>
            <person name="Gu W."/>
            <person name="Wang S."/>
        </authorList>
    </citation>
    <scope>NUCLEOTIDE SEQUENCE</scope>
    <source>
        <tissue evidence="2">Brain</tissue>
    </source>
</reference>
<evidence type="ECO:0000313" key="2">
    <source>
        <dbReference type="EMBL" id="AEY57115.1"/>
    </source>
</evidence>
<evidence type="ECO:0000256" key="1">
    <source>
        <dbReference type="SAM" id="MobiDB-lite"/>
    </source>
</evidence>
<accession>V9I7T0</accession>